<dbReference type="CDD" id="cd06464">
    <property type="entry name" value="ACD_sHsps-like"/>
    <property type="match status" value="1"/>
</dbReference>
<evidence type="ECO:0000313" key="5">
    <source>
        <dbReference type="Proteomes" id="UP000014660"/>
    </source>
</evidence>
<organism evidence="4 5">
    <name type="scientific">Ferroplasma acidarmanus Fer1</name>
    <dbReference type="NCBI Taxonomy" id="333146"/>
    <lineage>
        <taxon>Archaea</taxon>
        <taxon>Methanobacteriati</taxon>
        <taxon>Thermoplasmatota</taxon>
        <taxon>Thermoplasmata</taxon>
        <taxon>Thermoplasmatales</taxon>
        <taxon>Ferroplasmaceae</taxon>
        <taxon>Ferroplasma</taxon>
    </lineage>
</organism>
<feature type="domain" description="SHSP" evidence="3">
    <location>
        <begin position="22"/>
        <end position="126"/>
    </location>
</feature>
<sequence>MYRPLKYYSDEFMKNINNRAKEIMTFMYPPVTMYEDNGYIGIEADLPGFARDDIKVTLEKNAIVIRADREIKPEGTVFENQRPEKVFKRMSLPMEVDTEQDFSAKYNDGVLSLKIPVKNVKTVKIE</sequence>
<dbReference type="Pfam" id="PF00011">
    <property type="entry name" value="HSP20"/>
    <property type="match status" value="1"/>
</dbReference>
<gene>
    <name evidence="4" type="ORF">FACI_IFERC00001G1288</name>
</gene>
<protein>
    <submittedName>
        <fullName evidence="4">Hsp 20 family small heat shock protein</fullName>
    </submittedName>
</protein>
<dbReference type="RefSeq" id="WP_009887319.1">
    <property type="nucleotide sequence ID" value="NC_021592.1"/>
</dbReference>
<reference evidence="4 5" key="1">
    <citation type="journal article" date="2007" name="Proc. Natl. Acad. Sci. U.S.A.">
        <title>Genome dynamics in a natural archaeal population.</title>
        <authorList>
            <person name="Allen E.E."/>
            <person name="Tyson G.W."/>
            <person name="Whitaker R.J."/>
            <person name="Detter J.C."/>
            <person name="Richardson P.M."/>
            <person name="Banfield J.F."/>
        </authorList>
    </citation>
    <scope>NUCLEOTIDE SEQUENCE [LARGE SCALE GENOMIC DNA]</scope>
    <source>
        <strain evidence="5">fer1</strain>
    </source>
</reference>
<dbReference type="GeneID" id="16025466"/>
<dbReference type="InterPro" id="IPR002068">
    <property type="entry name" value="A-crystallin/Hsp20_dom"/>
</dbReference>
<accession>S0APT1</accession>
<dbReference type="Proteomes" id="UP000014660">
    <property type="component" value="Chromosome"/>
</dbReference>
<dbReference type="HOGENOM" id="CLU_046737_9_5_2"/>
<dbReference type="EMBL" id="CP004145">
    <property type="protein sequence ID" value="AGO61268.1"/>
    <property type="molecule type" value="Genomic_DNA"/>
</dbReference>
<dbReference type="KEGG" id="fac:FACI_IFERC01G1288"/>
<dbReference type="Gene3D" id="2.60.40.790">
    <property type="match status" value="1"/>
</dbReference>
<dbReference type="NCBIfam" id="NF041799">
    <property type="entry name" value="Hsp14"/>
    <property type="match status" value="1"/>
</dbReference>
<name>S0APT1_FERAC</name>
<dbReference type="InterPro" id="IPR008978">
    <property type="entry name" value="HSP20-like_chaperone"/>
</dbReference>
<dbReference type="AlphaFoldDB" id="S0APT1"/>
<evidence type="ECO:0000259" key="3">
    <source>
        <dbReference type="PROSITE" id="PS01031"/>
    </source>
</evidence>
<evidence type="ECO:0000313" key="4">
    <source>
        <dbReference type="EMBL" id="AGO61268.1"/>
    </source>
</evidence>
<dbReference type="PROSITE" id="PS01031">
    <property type="entry name" value="SHSP"/>
    <property type="match status" value="1"/>
</dbReference>
<proteinExistence type="inferred from homology"/>
<dbReference type="SUPFAM" id="SSF49764">
    <property type="entry name" value="HSP20-like chaperones"/>
    <property type="match status" value="1"/>
</dbReference>
<comment type="similarity">
    <text evidence="1 2">Belongs to the small heat shock protein (HSP20) family.</text>
</comment>
<dbReference type="PANTHER" id="PTHR11527">
    <property type="entry name" value="HEAT-SHOCK PROTEIN 20 FAMILY MEMBER"/>
    <property type="match status" value="1"/>
</dbReference>
<evidence type="ECO:0000256" key="1">
    <source>
        <dbReference type="PROSITE-ProRule" id="PRU00285"/>
    </source>
</evidence>
<evidence type="ECO:0000256" key="2">
    <source>
        <dbReference type="RuleBase" id="RU003616"/>
    </source>
</evidence>
<dbReference type="InterPro" id="IPR031107">
    <property type="entry name" value="Small_HSP"/>
</dbReference>
<keyword evidence="5" id="KW-1185">Reference proteome</keyword>
<keyword evidence="4" id="KW-0346">Stress response</keyword>